<feature type="binding site" evidence="3">
    <location>
        <position position="241"/>
    </location>
    <ligand>
        <name>Zn(2+)</name>
        <dbReference type="ChEBI" id="CHEBI:29105"/>
        <label>1</label>
    </ligand>
</feature>
<dbReference type="AlphaFoldDB" id="A0A238H634"/>
<sequence length="463" mass="49666">MVGYNLTIRTGLEAPLTIDSVRRPCLPPQRIARNLEPDGETPMTATTEVALSTSVKVDGERLWNSLMALAKIGATEKGGVCRLALTDLDRAGRDLIVGWAKEAGCSVSIDRMGNVFMRRKGRNDALPPVITGSHADSQPTGGRFDGIYGVLGGLEVIRTLNDLGIETERPIETVIWTNEEGSRFAPAMVASGVFAGVFSLEYGLSRQDVDGKTIGEELARIGYAGDLPCGGRPIHAAFELHIEQGPILEAEGKTIGVVTDAQGQRWYEVVLSGQEAHAGPTPMPRRRDALLGASRVVQLVNEIGLRHAPLACATVGMMQVHPNSRNVIPGRVFFTVDFRHPQDDVLAQMDAQLRAGIARIAADGKLDAQVDQIFYYAPVAFDAGCVRSVRAAAERFGYTHRDIVSGAGHDACYLAQVAPTSMVFVPCIGGISHNEIEDATPEWIAAGANVLLHAMLERASEPG</sequence>
<dbReference type="InterPro" id="IPR002933">
    <property type="entry name" value="Peptidase_M20"/>
</dbReference>
<dbReference type="SUPFAM" id="SSF53187">
    <property type="entry name" value="Zn-dependent exopeptidases"/>
    <property type="match status" value="1"/>
</dbReference>
<keyword evidence="2 4" id="KW-0378">Hydrolase</keyword>
<dbReference type="EMBL" id="FXAN01000060">
    <property type="protein sequence ID" value="SMG00665.1"/>
    <property type="molecule type" value="Genomic_DNA"/>
</dbReference>
<dbReference type="SUPFAM" id="SSF55031">
    <property type="entry name" value="Bacterial exopeptidase dimerisation domain"/>
    <property type="match status" value="1"/>
</dbReference>
<dbReference type="PANTHER" id="PTHR32494">
    <property type="entry name" value="ALLANTOATE DEIMINASE-RELATED"/>
    <property type="match status" value="1"/>
</dbReference>
<evidence type="ECO:0000256" key="3">
    <source>
        <dbReference type="PIRSR" id="PIRSR001235-1"/>
    </source>
</evidence>
<dbReference type="Proteomes" id="UP000198460">
    <property type="component" value="Unassembled WGS sequence"/>
</dbReference>
<organism evidence="4 5">
    <name type="scientific">Burkholderia singularis</name>
    <dbReference type="NCBI Taxonomy" id="1503053"/>
    <lineage>
        <taxon>Bacteria</taxon>
        <taxon>Pseudomonadati</taxon>
        <taxon>Pseudomonadota</taxon>
        <taxon>Betaproteobacteria</taxon>
        <taxon>Burkholderiales</taxon>
        <taxon>Burkholderiaceae</taxon>
        <taxon>Burkholderia</taxon>
        <taxon>pseudomallei group</taxon>
    </lineage>
</organism>
<dbReference type="EC" id="3.5.1.6" evidence="4"/>
<dbReference type="CDD" id="cd03884">
    <property type="entry name" value="M20_bAS"/>
    <property type="match status" value="1"/>
</dbReference>
<feature type="binding site" evidence="3">
    <location>
        <position position="180"/>
    </location>
    <ligand>
        <name>Zn(2+)</name>
        <dbReference type="ChEBI" id="CHEBI:29105"/>
        <label>2</label>
    </ligand>
</feature>
<dbReference type="Pfam" id="PF01546">
    <property type="entry name" value="Peptidase_M20"/>
    <property type="match status" value="1"/>
</dbReference>
<dbReference type="GO" id="GO:0046872">
    <property type="term" value="F:metal ion binding"/>
    <property type="evidence" value="ECO:0007669"/>
    <property type="project" value="UniProtKB-KW"/>
</dbReference>
<dbReference type="NCBIfam" id="TIGR01879">
    <property type="entry name" value="hydantase"/>
    <property type="match status" value="1"/>
</dbReference>
<dbReference type="InterPro" id="IPR010158">
    <property type="entry name" value="Amidase_Cbmase"/>
</dbReference>
<comment type="similarity">
    <text evidence="1">Belongs to the peptidase M20 family.</text>
</comment>
<feature type="binding site" evidence="3">
    <location>
        <position position="433"/>
    </location>
    <ligand>
        <name>Zn(2+)</name>
        <dbReference type="ChEBI" id="CHEBI:29105"/>
        <label>2</label>
    </ligand>
</feature>
<comment type="cofactor">
    <cofactor evidence="3">
        <name>Zn(2+)</name>
        <dbReference type="ChEBI" id="CHEBI:29105"/>
    </cofactor>
    <text evidence="3">Binds 2 Zn(2+) ions per subunit.</text>
</comment>
<evidence type="ECO:0000313" key="4">
    <source>
        <dbReference type="EMBL" id="SMG00665.1"/>
    </source>
</evidence>
<evidence type="ECO:0000313" key="5">
    <source>
        <dbReference type="Proteomes" id="UP000198460"/>
    </source>
</evidence>
<evidence type="ECO:0000256" key="1">
    <source>
        <dbReference type="ARBA" id="ARBA00006153"/>
    </source>
</evidence>
<dbReference type="PIRSF" id="PIRSF001235">
    <property type="entry name" value="Amidase_carbamoylase"/>
    <property type="match status" value="1"/>
</dbReference>
<feature type="binding site" evidence="3">
    <location>
        <position position="145"/>
    </location>
    <ligand>
        <name>Zn(2+)</name>
        <dbReference type="ChEBI" id="CHEBI:29105"/>
        <label>1</label>
    </ligand>
</feature>
<dbReference type="Gene3D" id="3.30.70.360">
    <property type="match status" value="1"/>
</dbReference>
<dbReference type="NCBIfam" id="NF006769">
    <property type="entry name" value="PRK09290.1-3"/>
    <property type="match status" value="1"/>
</dbReference>
<dbReference type="NCBIfam" id="NF009527">
    <property type="entry name" value="PRK12891.1"/>
    <property type="match status" value="1"/>
</dbReference>
<reference evidence="4 5" key="1">
    <citation type="submission" date="2017-04" db="EMBL/GenBank/DDBJ databases">
        <authorList>
            <person name="Afonso C.L."/>
            <person name="Miller P.J."/>
            <person name="Scott M.A."/>
            <person name="Spackman E."/>
            <person name="Goraichik I."/>
            <person name="Dimitrov K.M."/>
            <person name="Suarez D.L."/>
            <person name="Swayne D.E."/>
        </authorList>
    </citation>
    <scope>NUCLEOTIDE SEQUENCE [LARGE SCALE GENOMIC DNA]</scope>
    <source>
        <strain evidence="4">LMG 28154</strain>
    </source>
</reference>
<accession>A0A238H634</accession>
<dbReference type="InterPro" id="IPR036264">
    <property type="entry name" value="Bact_exopeptidase_dim_dom"/>
</dbReference>
<dbReference type="GO" id="GO:0016813">
    <property type="term" value="F:hydrolase activity, acting on carbon-nitrogen (but not peptide) bonds, in linear amidines"/>
    <property type="evidence" value="ECO:0007669"/>
    <property type="project" value="InterPro"/>
</dbReference>
<dbReference type="GO" id="GO:0003837">
    <property type="term" value="F:beta-ureidopropionase activity"/>
    <property type="evidence" value="ECO:0007669"/>
    <property type="project" value="UniProtKB-EC"/>
</dbReference>
<proteinExistence type="inferred from homology"/>
<dbReference type="Gene3D" id="3.40.630.10">
    <property type="entry name" value="Zn peptidases"/>
    <property type="match status" value="1"/>
</dbReference>
<feature type="binding site" evidence="3">
    <location>
        <position position="134"/>
    </location>
    <ligand>
        <name>Zn(2+)</name>
        <dbReference type="ChEBI" id="CHEBI:29105"/>
        <label>1</label>
    </ligand>
</feature>
<dbReference type="NCBIfam" id="NF006771">
    <property type="entry name" value="PRK09290.1-5"/>
    <property type="match status" value="1"/>
</dbReference>
<dbReference type="PANTHER" id="PTHR32494:SF5">
    <property type="entry name" value="ALLANTOATE AMIDOHYDROLASE"/>
    <property type="match status" value="1"/>
</dbReference>
<feature type="binding site" evidence="3">
    <location>
        <position position="145"/>
    </location>
    <ligand>
        <name>Zn(2+)</name>
        <dbReference type="ChEBI" id="CHEBI:29105"/>
        <label>2</label>
    </ligand>
</feature>
<name>A0A238H634_9BURK</name>
<keyword evidence="3" id="KW-0479">Metal-binding</keyword>
<keyword evidence="3" id="KW-0862">Zinc</keyword>
<evidence type="ECO:0000256" key="2">
    <source>
        <dbReference type="ARBA" id="ARBA00022801"/>
    </source>
</evidence>
<gene>
    <name evidence="4" type="ORF">BSIN_3798</name>
</gene>
<protein>
    <submittedName>
        <fullName evidence="4">Beta-ureidopropionase</fullName>
        <ecNumber evidence="4">3.5.1.6</ecNumber>
    </submittedName>
</protein>